<protein>
    <submittedName>
        <fullName evidence="1">Uncharacterized protein</fullName>
    </submittedName>
</protein>
<dbReference type="EMBL" id="AZMM01001560">
    <property type="protein sequence ID" value="ETJ44426.1"/>
    <property type="molecule type" value="Genomic_DNA"/>
</dbReference>
<evidence type="ECO:0000313" key="1">
    <source>
        <dbReference type="EMBL" id="ETJ44426.1"/>
    </source>
</evidence>
<name>W1YQ29_9ZZZZ</name>
<comment type="caution">
    <text evidence="1">The sequence shown here is derived from an EMBL/GenBank/DDBJ whole genome shotgun (WGS) entry which is preliminary data.</text>
</comment>
<proteinExistence type="predicted"/>
<dbReference type="AlphaFoldDB" id="W1YQ29"/>
<reference evidence="1" key="1">
    <citation type="submission" date="2013-12" db="EMBL/GenBank/DDBJ databases">
        <title>A Varibaculum cambriense genome reconstructed from a premature infant gut community with otherwise low bacterial novelty that shifts toward anaerobic metabolism during the third week of life.</title>
        <authorList>
            <person name="Brown C.T."/>
            <person name="Sharon I."/>
            <person name="Thomas B.C."/>
            <person name="Castelle C.J."/>
            <person name="Morowitz M.J."/>
            <person name="Banfield J.F."/>
        </authorList>
    </citation>
    <scope>NUCLEOTIDE SEQUENCE</scope>
</reference>
<sequence length="194" mass="23398">MFTLREWQNKLWEKIYDKNFLEDKEIINKAFEELCQPIIDGDSKSKCKFEKVKDDEDEVVLRLKITDKIHEVYELTISEKTLLLCSGFEYYDHGEKNIRPICLIEYKTQDENRIYDQEIYIVNVKDKEKYGQQISYSFEQGEKTEVRKVGEDKPYVFNKDKYKRIINNLMEIAIIGTFEDMDIFKDYTMDEPFI</sequence>
<accession>W1YQ29</accession>
<gene>
    <name evidence="1" type="ORF">Q604_UNBC01560G0002</name>
</gene>
<organism evidence="1">
    <name type="scientific">human gut metagenome</name>
    <dbReference type="NCBI Taxonomy" id="408170"/>
    <lineage>
        <taxon>unclassified sequences</taxon>
        <taxon>metagenomes</taxon>
        <taxon>organismal metagenomes</taxon>
    </lineage>
</organism>